<evidence type="ECO:0000259" key="6">
    <source>
        <dbReference type="Pfam" id="PF01850"/>
    </source>
</evidence>
<dbReference type="Gene3D" id="3.40.50.1010">
    <property type="entry name" value="5'-nuclease"/>
    <property type="match status" value="1"/>
</dbReference>
<accession>A0A845UV17</accession>
<comment type="function">
    <text evidence="5">Toxic component of a toxin-antitoxin (TA) system. An RNase.</text>
</comment>
<feature type="binding site" evidence="5">
    <location>
        <position position="106"/>
    </location>
    <ligand>
        <name>Mg(2+)</name>
        <dbReference type="ChEBI" id="CHEBI:18420"/>
    </ligand>
</feature>
<dbReference type="EC" id="3.1.-.-" evidence="5"/>
<evidence type="ECO:0000256" key="1">
    <source>
        <dbReference type="ARBA" id="ARBA00022649"/>
    </source>
</evidence>
<evidence type="ECO:0000313" key="8">
    <source>
        <dbReference type="Proteomes" id="UP000484885"/>
    </source>
</evidence>
<dbReference type="GO" id="GO:0004540">
    <property type="term" value="F:RNA nuclease activity"/>
    <property type="evidence" value="ECO:0007669"/>
    <property type="project" value="InterPro"/>
</dbReference>
<dbReference type="InterPro" id="IPR029060">
    <property type="entry name" value="PIN-like_dom_sf"/>
</dbReference>
<comment type="similarity">
    <text evidence="5">Belongs to the PINc/VapC protein family.</text>
</comment>
<keyword evidence="1 5" id="KW-1277">Toxin-antitoxin system</keyword>
<evidence type="ECO:0000313" key="7">
    <source>
        <dbReference type="EMBL" id="NDY95683.1"/>
    </source>
</evidence>
<reference evidence="7 8" key="1">
    <citation type="submission" date="2020-02" db="EMBL/GenBank/DDBJ databases">
        <authorList>
            <person name="Zhang X.-Y."/>
        </authorList>
    </citation>
    <scope>NUCLEOTIDE SEQUENCE [LARGE SCALE GENOMIC DNA]</scope>
    <source>
        <strain evidence="7 8">C33</strain>
    </source>
</reference>
<dbReference type="HAMAP" id="MF_00265">
    <property type="entry name" value="VapC_Nob1"/>
    <property type="match status" value="1"/>
</dbReference>
<comment type="cofactor">
    <cofactor evidence="5">
        <name>Mg(2+)</name>
        <dbReference type="ChEBI" id="CHEBI:18420"/>
    </cofactor>
</comment>
<comment type="caution">
    <text evidence="7">The sequence shown here is derived from an EMBL/GenBank/DDBJ whole genome shotgun (WGS) entry which is preliminary data.</text>
</comment>
<gene>
    <name evidence="5" type="primary">vapC</name>
    <name evidence="7" type="ORF">G3I74_08090</name>
</gene>
<dbReference type="GO" id="GO:0090729">
    <property type="term" value="F:toxin activity"/>
    <property type="evidence" value="ECO:0007669"/>
    <property type="project" value="UniProtKB-KW"/>
</dbReference>
<dbReference type="InterPro" id="IPR002716">
    <property type="entry name" value="PIN_dom"/>
</dbReference>
<dbReference type="Proteomes" id="UP000484885">
    <property type="component" value="Unassembled WGS sequence"/>
</dbReference>
<dbReference type="AlphaFoldDB" id="A0A845UV17"/>
<keyword evidence="4 5" id="KW-0378">Hydrolase</keyword>
<keyword evidence="8" id="KW-1185">Reference proteome</keyword>
<feature type="binding site" evidence="5">
    <location>
        <position position="5"/>
    </location>
    <ligand>
        <name>Mg(2+)</name>
        <dbReference type="ChEBI" id="CHEBI:18420"/>
    </ligand>
</feature>
<evidence type="ECO:0000256" key="4">
    <source>
        <dbReference type="ARBA" id="ARBA00022801"/>
    </source>
</evidence>
<keyword evidence="5" id="KW-0460">Magnesium</keyword>
<dbReference type="NCBIfam" id="TIGR00028">
    <property type="entry name" value="Mtu_PIN_fam"/>
    <property type="match status" value="1"/>
</dbReference>
<dbReference type="EMBL" id="JAAGSC010000040">
    <property type="protein sequence ID" value="NDY95683.1"/>
    <property type="molecule type" value="Genomic_DNA"/>
</dbReference>
<dbReference type="Pfam" id="PF01850">
    <property type="entry name" value="PIN"/>
    <property type="match status" value="1"/>
</dbReference>
<dbReference type="RefSeq" id="WP_164211075.1">
    <property type="nucleotide sequence ID" value="NZ_JAAGSC010000040.1"/>
</dbReference>
<dbReference type="GO" id="GO:0000287">
    <property type="term" value="F:magnesium ion binding"/>
    <property type="evidence" value="ECO:0007669"/>
    <property type="project" value="UniProtKB-UniRule"/>
</dbReference>
<dbReference type="SUPFAM" id="SSF88723">
    <property type="entry name" value="PIN domain-like"/>
    <property type="match status" value="1"/>
</dbReference>
<evidence type="ECO:0000256" key="5">
    <source>
        <dbReference type="HAMAP-Rule" id="MF_00265"/>
    </source>
</evidence>
<evidence type="ECO:0000256" key="3">
    <source>
        <dbReference type="ARBA" id="ARBA00022723"/>
    </source>
</evidence>
<dbReference type="GO" id="GO:0045926">
    <property type="term" value="P:negative regulation of growth"/>
    <property type="evidence" value="ECO:0007669"/>
    <property type="project" value="UniProtKB-ARBA"/>
</dbReference>
<dbReference type="InterPro" id="IPR006226">
    <property type="entry name" value="Mtu_PIN"/>
</dbReference>
<organism evidence="7 8">
    <name type="scientific">Wenzhouxiangella limi</name>
    <dbReference type="NCBI Taxonomy" id="2707351"/>
    <lineage>
        <taxon>Bacteria</taxon>
        <taxon>Pseudomonadati</taxon>
        <taxon>Pseudomonadota</taxon>
        <taxon>Gammaproteobacteria</taxon>
        <taxon>Chromatiales</taxon>
        <taxon>Wenzhouxiangellaceae</taxon>
        <taxon>Wenzhouxiangella</taxon>
    </lineage>
</organism>
<name>A0A845UV17_9GAMM</name>
<protein>
    <recommendedName>
        <fullName evidence="5">Ribonuclease VapC</fullName>
        <shortName evidence="5">RNase VapC</shortName>
        <ecNumber evidence="5">3.1.-.-</ecNumber>
    </recommendedName>
    <alternativeName>
        <fullName evidence="5">Toxin VapC</fullName>
    </alternativeName>
</protein>
<proteinExistence type="inferred from homology"/>
<keyword evidence="3 5" id="KW-0479">Metal-binding</keyword>
<evidence type="ECO:0000256" key="2">
    <source>
        <dbReference type="ARBA" id="ARBA00022722"/>
    </source>
</evidence>
<dbReference type="GO" id="GO:0016788">
    <property type="term" value="F:hydrolase activity, acting on ester bonds"/>
    <property type="evidence" value="ECO:0007669"/>
    <property type="project" value="InterPro"/>
</dbReference>
<dbReference type="InterPro" id="IPR022907">
    <property type="entry name" value="VapC_family"/>
</dbReference>
<keyword evidence="2 5" id="KW-0540">Nuclease</keyword>
<sequence>MLSIDTNILLYAQNRDCPEHHRARAFMEQCAARDDVAISELVLIELYQLLRNPVVLTKPLSAPDAAEICARWRNNPRWALVENAPVMGQVWEIARRPGLPRRALFDARIALTLRHHGVTEWATRNVSDFAGFGFTRLINPVDETDPSVHDF</sequence>
<feature type="domain" description="PIN" evidence="6">
    <location>
        <begin position="4"/>
        <end position="119"/>
    </location>
</feature>
<keyword evidence="5" id="KW-0800">Toxin</keyword>